<evidence type="ECO:0000313" key="1">
    <source>
        <dbReference type="EMBL" id="GJS63029.1"/>
    </source>
</evidence>
<accession>A0ABQ4XCS8</accession>
<reference evidence="1" key="2">
    <citation type="submission" date="2022-01" db="EMBL/GenBank/DDBJ databases">
        <authorList>
            <person name="Yamashiro T."/>
            <person name="Shiraishi A."/>
            <person name="Satake H."/>
            <person name="Nakayama K."/>
        </authorList>
    </citation>
    <scope>NUCLEOTIDE SEQUENCE</scope>
</reference>
<sequence>MQHQLTNLTEIDAVHVCRFQYRIYFGNSPSNKVNNPKEDLKVMERDTEIDLRTRCILLITEAPKMSHLRLSLLSIMNQSLSPQILSQCTRRNQKASLAHISFSRNDEEVKRPYIHMDQTSRYTADYNHMTANRIDVIDMACEEYSQEVLGFSDVISSSDTRLTMINRLYFFSQPRDTPSSGQQLFSHSALKEADSFPCLSRG</sequence>
<name>A0ABQ4XCS8_9ASTR</name>
<protein>
    <submittedName>
        <fullName evidence="1">Uncharacterized protein</fullName>
    </submittedName>
</protein>
<dbReference type="Proteomes" id="UP001151760">
    <property type="component" value="Unassembled WGS sequence"/>
</dbReference>
<organism evidence="1 2">
    <name type="scientific">Tanacetum coccineum</name>
    <dbReference type="NCBI Taxonomy" id="301880"/>
    <lineage>
        <taxon>Eukaryota</taxon>
        <taxon>Viridiplantae</taxon>
        <taxon>Streptophyta</taxon>
        <taxon>Embryophyta</taxon>
        <taxon>Tracheophyta</taxon>
        <taxon>Spermatophyta</taxon>
        <taxon>Magnoliopsida</taxon>
        <taxon>eudicotyledons</taxon>
        <taxon>Gunneridae</taxon>
        <taxon>Pentapetalae</taxon>
        <taxon>asterids</taxon>
        <taxon>campanulids</taxon>
        <taxon>Asterales</taxon>
        <taxon>Asteraceae</taxon>
        <taxon>Asteroideae</taxon>
        <taxon>Anthemideae</taxon>
        <taxon>Anthemidinae</taxon>
        <taxon>Tanacetum</taxon>
    </lineage>
</organism>
<reference evidence="1" key="1">
    <citation type="journal article" date="2022" name="Int. J. Mol. Sci.">
        <title>Draft Genome of Tanacetum Coccineum: Genomic Comparison of Closely Related Tanacetum-Family Plants.</title>
        <authorList>
            <person name="Yamashiro T."/>
            <person name="Shiraishi A."/>
            <person name="Nakayama K."/>
            <person name="Satake H."/>
        </authorList>
    </citation>
    <scope>NUCLEOTIDE SEQUENCE</scope>
</reference>
<proteinExistence type="predicted"/>
<keyword evidence="2" id="KW-1185">Reference proteome</keyword>
<dbReference type="EMBL" id="BQNB010009401">
    <property type="protein sequence ID" value="GJS63029.1"/>
    <property type="molecule type" value="Genomic_DNA"/>
</dbReference>
<comment type="caution">
    <text evidence="1">The sequence shown here is derived from an EMBL/GenBank/DDBJ whole genome shotgun (WGS) entry which is preliminary data.</text>
</comment>
<evidence type="ECO:0000313" key="2">
    <source>
        <dbReference type="Proteomes" id="UP001151760"/>
    </source>
</evidence>
<gene>
    <name evidence="1" type="ORF">Tco_0677593</name>
</gene>